<feature type="region of interest" description="Disordered" evidence="1">
    <location>
        <begin position="71"/>
        <end position="111"/>
    </location>
</feature>
<protein>
    <submittedName>
        <fullName evidence="2">Uncharacterized protein</fullName>
    </submittedName>
</protein>
<dbReference type="EMBL" id="JARQZJ010000064">
    <property type="protein sequence ID" value="KAK9880418.1"/>
    <property type="molecule type" value="Genomic_DNA"/>
</dbReference>
<evidence type="ECO:0000313" key="3">
    <source>
        <dbReference type="Proteomes" id="UP001431783"/>
    </source>
</evidence>
<proteinExistence type="predicted"/>
<organism evidence="2 3">
    <name type="scientific">Henosepilachna vigintioctopunctata</name>
    <dbReference type="NCBI Taxonomy" id="420089"/>
    <lineage>
        <taxon>Eukaryota</taxon>
        <taxon>Metazoa</taxon>
        <taxon>Ecdysozoa</taxon>
        <taxon>Arthropoda</taxon>
        <taxon>Hexapoda</taxon>
        <taxon>Insecta</taxon>
        <taxon>Pterygota</taxon>
        <taxon>Neoptera</taxon>
        <taxon>Endopterygota</taxon>
        <taxon>Coleoptera</taxon>
        <taxon>Polyphaga</taxon>
        <taxon>Cucujiformia</taxon>
        <taxon>Coccinelloidea</taxon>
        <taxon>Coccinellidae</taxon>
        <taxon>Epilachninae</taxon>
        <taxon>Epilachnini</taxon>
        <taxon>Henosepilachna</taxon>
    </lineage>
</organism>
<comment type="caution">
    <text evidence="2">The sequence shown here is derived from an EMBL/GenBank/DDBJ whole genome shotgun (WGS) entry which is preliminary data.</text>
</comment>
<feature type="compositionally biased region" description="Acidic residues" evidence="1">
    <location>
        <begin position="98"/>
        <end position="111"/>
    </location>
</feature>
<accession>A0AAW1UCP2</accession>
<evidence type="ECO:0000313" key="2">
    <source>
        <dbReference type="EMBL" id="KAK9880418.1"/>
    </source>
</evidence>
<reference evidence="2 3" key="1">
    <citation type="submission" date="2023-03" db="EMBL/GenBank/DDBJ databases">
        <title>Genome insight into feeding habits of ladybird beetles.</title>
        <authorList>
            <person name="Li H.-S."/>
            <person name="Huang Y.-H."/>
            <person name="Pang H."/>
        </authorList>
    </citation>
    <scope>NUCLEOTIDE SEQUENCE [LARGE SCALE GENOMIC DNA]</scope>
    <source>
        <strain evidence="2">SYSU_2023b</strain>
        <tissue evidence="2">Whole body</tissue>
    </source>
</reference>
<evidence type="ECO:0000256" key="1">
    <source>
        <dbReference type="SAM" id="MobiDB-lite"/>
    </source>
</evidence>
<sequence length="111" mass="12814">MSSEKERCVICENKDAGKKCLQKKAITDNATFFPTFLLPERHGWTIKDNRYEFKWFEGDCMPQTVLDAIKIGSTSEQNSDNEDNEQTFYDQDMFSSDDSTEEESEDSGDED</sequence>
<dbReference type="Proteomes" id="UP001431783">
    <property type="component" value="Unassembled WGS sequence"/>
</dbReference>
<keyword evidence="3" id="KW-1185">Reference proteome</keyword>
<gene>
    <name evidence="2" type="ORF">WA026_010296</name>
</gene>
<name>A0AAW1UCP2_9CUCU</name>
<dbReference type="AlphaFoldDB" id="A0AAW1UCP2"/>